<dbReference type="InterPro" id="IPR008949">
    <property type="entry name" value="Isoprenoid_synthase_dom_sf"/>
</dbReference>
<dbReference type="Pfam" id="PF00494">
    <property type="entry name" value="SQS_PSY"/>
    <property type="match status" value="1"/>
</dbReference>
<dbReference type="EC" id="2.5.1.21" evidence="1"/>
<dbReference type="PANTHER" id="PTHR31480">
    <property type="entry name" value="BIFUNCTIONAL LYCOPENE CYCLASE/PHYTOENE SYNTHASE"/>
    <property type="match status" value="1"/>
</dbReference>
<dbReference type="SFLD" id="SFLDG01018">
    <property type="entry name" value="Squalene/Phytoene_Synthase_Lik"/>
    <property type="match status" value="1"/>
</dbReference>
<dbReference type="AlphaFoldDB" id="A0A502E2S1"/>
<dbReference type="SFLD" id="SFLDS00005">
    <property type="entry name" value="Isoprenoid_Synthase_Type_I"/>
    <property type="match status" value="1"/>
</dbReference>
<dbReference type="GO" id="GO:0004311">
    <property type="term" value="F:geranylgeranyl diphosphate synthase activity"/>
    <property type="evidence" value="ECO:0007669"/>
    <property type="project" value="InterPro"/>
</dbReference>
<dbReference type="GO" id="GO:0016114">
    <property type="term" value="P:terpenoid biosynthetic process"/>
    <property type="evidence" value="ECO:0007669"/>
    <property type="project" value="UniProtKB-ARBA"/>
</dbReference>
<organism evidence="1 2">
    <name type="scientific">Variovorax guangxiensis</name>
    <dbReference type="NCBI Taxonomy" id="1775474"/>
    <lineage>
        <taxon>Bacteria</taxon>
        <taxon>Pseudomonadati</taxon>
        <taxon>Pseudomonadota</taxon>
        <taxon>Betaproteobacteria</taxon>
        <taxon>Burkholderiales</taxon>
        <taxon>Comamonadaceae</taxon>
        <taxon>Variovorax</taxon>
    </lineage>
</organism>
<name>A0A502E2S1_9BURK</name>
<keyword evidence="1" id="KW-0808">Transferase</keyword>
<sequence length="298" mass="32299">MSRPAPTDVAPPPTHYENFPVASWLCPPRLRPPIAAIYVFARTADDIADEGDATPAHRLADLHAFRADLAATAHGGSTSGRWPQVFGPLGAALLDFALPEPLLADLLSAFVQDIEKTRDGERYTDRAELLAYCARSANPVGRLLLHLYGVDDAASLAQSDAVCSALQLINFWQDLSVDLRRGRFYLPLADCAAHGIAPAAFDDFRPLGAAPPERAALALVAHEVAWARALMQQGAPLVHGLPGRIGWELRLVVQGGLRILDKIEALDFDTFSQRPAVGAADAPLLAWRALRMRRQSVR</sequence>
<dbReference type="SUPFAM" id="SSF48576">
    <property type="entry name" value="Terpenoid synthases"/>
    <property type="match status" value="1"/>
</dbReference>
<dbReference type="OrthoDB" id="9807580at2"/>
<dbReference type="InterPro" id="IPR002060">
    <property type="entry name" value="Squ/phyt_synthse"/>
</dbReference>
<dbReference type="RefSeq" id="WP_140839058.1">
    <property type="nucleotide sequence ID" value="NZ_RCZI01000001.1"/>
</dbReference>
<dbReference type="SFLD" id="SFLDG01212">
    <property type="entry name" value="Phytoene_synthase_like"/>
    <property type="match status" value="1"/>
</dbReference>
<dbReference type="Proteomes" id="UP000319212">
    <property type="component" value="Unassembled WGS sequence"/>
</dbReference>
<evidence type="ECO:0000313" key="1">
    <source>
        <dbReference type="EMBL" id="TPG31052.1"/>
    </source>
</evidence>
<accession>A0A502E2S1</accession>
<dbReference type="CDD" id="cd00683">
    <property type="entry name" value="Trans_IPPS_HH"/>
    <property type="match status" value="1"/>
</dbReference>
<gene>
    <name evidence="1" type="primary">hpnC</name>
    <name evidence="1" type="ORF">EAH82_04745</name>
</gene>
<protein>
    <submittedName>
        <fullName evidence="1">Squalene synthase HpnC</fullName>
        <ecNumber evidence="1">2.5.1.21</ecNumber>
    </submittedName>
</protein>
<dbReference type="InterPro" id="IPR033904">
    <property type="entry name" value="Trans_IPPS_HH"/>
</dbReference>
<evidence type="ECO:0000313" key="2">
    <source>
        <dbReference type="Proteomes" id="UP000319212"/>
    </source>
</evidence>
<dbReference type="NCBIfam" id="TIGR03464">
    <property type="entry name" value="HpnC"/>
    <property type="match status" value="1"/>
</dbReference>
<dbReference type="Gene3D" id="1.10.600.10">
    <property type="entry name" value="Farnesyl Diphosphate Synthase"/>
    <property type="match status" value="1"/>
</dbReference>
<dbReference type="InterPro" id="IPR017827">
    <property type="entry name" value="HSQ_synthase_HpnC"/>
</dbReference>
<comment type="caution">
    <text evidence="1">The sequence shown here is derived from an EMBL/GenBank/DDBJ whole genome shotgun (WGS) entry which is preliminary data.</text>
</comment>
<dbReference type="GO" id="GO:0051996">
    <property type="term" value="F:squalene synthase [NAD(P)H] activity"/>
    <property type="evidence" value="ECO:0007669"/>
    <property type="project" value="UniProtKB-EC"/>
</dbReference>
<dbReference type="InterPro" id="IPR044843">
    <property type="entry name" value="Trans_IPPS_bact-type"/>
</dbReference>
<proteinExistence type="predicted"/>
<reference evidence="1 2" key="1">
    <citation type="journal article" date="2019" name="Environ. Microbiol.">
        <title>Species interactions and distinct microbial communities in high Arctic permafrost affected cryosols are associated with the CH4 and CO2 gas fluxes.</title>
        <authorList>
            <person name="Altshuler I."/>
            <person name="Hamel J."/>
            <person name="Turney S."/>
            <person name="Magnuson E."/>
            <person name="Levesque R."/>
            <person name="Greer C."/>
            <person name="Whyte L.G."/>
        </authorList>
    </citation>
    <scope>NUCLEOTIDE SEQUENCE [LARGE SCALE GENOMIC DNA]</scope>
    <source>
        <strain evidence="1 2">S06.C</strain>
    </source>
</reference>
<dbReference type="EMBL" id="RCZI01000001">
    <property type="protein sequence ID" value="TPG31052.1"/>
    <property type="molecule type" value="Genomic_DNA"/>
</dbReference>